<gene>
    <name evidence="1" type="ORF">AVDCRST_MAG53-2506</name>
</gene>
<proteinExistence type="predicted"/>
<evidence type="ECO:0000313" key="1">
    <source>
        <dbReference type="EMBL" id="CAA9507444.1"/>
    </source>
</evidence>
<dbReference type="EMBL" id="CADCVR010000078">
    <property type="protein sequence ID" value="CAA9507444.1"/>
    <property type="molecule type" value="Genomic_DNA"/>
</dbReference>
<dbReference type="AlphaFoldDB" id="A0A6J4SWZ0"/>
<sequence>MRGLVPVDSDHDHLGLPLNVGDERINGGQHSSGASYALARLQRLAHSSTAVGCFRTGLS</sequence>
<organism evidence="1">
    <name type="scientific">uncultured Solirubrobacteraceae bacterium</name>
    <dbReference type="NCBI Taxonomy" id="1162706"/>
    <lineage>
        <taxon>Bacteria</taxon>
        <taxon>Bacillati</taxon>
        <taxon>Actinomycetota</taxon>
        <taxon>Thermoleophilia</taxon>
        <taxon>Solirubrobacterales</taxon>
        <taxon>Solirubrobacteraceae</taxon>
        <taxon>environmental samples</taxon>
    </lineage>
</organism>
<reference evidence="1" key="1">
    <citation type="submission" date="2020-02" db="EMBL/GenBank/DDBJ databases">
        <authorList>
            <person name="Meier V. D."/>
        </authorList>
    </citation>
    <scope>NUCLEOTIDE SEQUENCE</scope>
    <source>
        <strain evidence="1">AVDCRST_MAG53</strain>
    </source>
</reference>
<name>A0A6J4SWZ0_9ACTN</name>
<accession>A0A6J4SWZ0</accession>
<protein>
    <submittedName>
        <fullName evidence="1">Uncharacterized protein</fullName>
    </submittedName>
</protein>